<comment type="caution">
    <text evidence="2">The sequence shown here is derived from an EMBL/GenBank/DDBJ whole genome shotgun (WGS) entry which is preliminary data.</text>
</comment>
<accession>A0A2H0WRB8</accession>
<feature type="region of interest" description="Disordered" evidence="1">
    <location>
        <begin position="74"/>
        <end position="118"/>
    </location>
</feature>
<dbReference type="AlphaFoldDB" id="A0A2H0WRB8"/>
<feature type="compositionally biased region" description="Low complexity" evidence="1">
    <location>
        <begin position="89"/>
        <end position="118"/>
    </location>
</feature>
<organism evidence="2 3">
    <name type="scientific">Candidatus Shapirobacteria bacterium CG09_land_8_20_14_0_10_38_17</name>
    <dbReference type="NCBI Taxonomy" id="1974884"/>
    <lineage>
        <taxon>Bacteria</taxon>
        <taxon>Candidatus Shapironibacteriota</taxon>
    </lineage>
</organism>
<sequence length="118" mass="12845">MTKKRKLNQDLLIISILTLITALVWVGANAYHNFVAKKTATVKKELLIPLKPEINQKLITDLEKKKHLSEEELTQILSQTQKATPSAIPTENATPTPATASSSPATETAEEATNTPGL</sequence>
<dbReference type="Proteomes" id="UP000231282">
    <property type="component" value="Unassembled WGS sequence"/>
</dbReference>
<evidence type="ECO:0000313" key="2">
    <source>
        <dbReference type="EMBL" id="PIS15196.1"/>
    </source>
</evidence>
<dbReference type="EMBL" id="PEZH01000022">
    <property type="protein sequence ID" value="PIS15196.1"/>
    <property type="molecule type" value="Genomic_DNA"/>
</dbReference>
<evidence type="ECO:0000313" key="3">
    <source>
        <dbReference type="Proteomes" id="UP000231282"/>
    </source>
</evidence>
<protein>
    <submittedName>
        <fullName evidence="2">Uncharacterized protein</fullName>
    </submittedName>
</protein>
<reference evidence="3" key="1">
    <citation type="submission" date="2017-09" db="EMBL/GenBank/DDBJ databases">
        <title>Depth-based differentiation of microbial function through sediment-hosted aquifers and enrichment of novel symbionts in the deep terrestrial subsurface.</title>
        <authorList>
            <person name="Probst A.J."/>
            <person name="Ladd B."/>
            <person name="Jarett J.K."/>
            <person name="Geller-Mcgrath D.E."/>
            <person name="Sieber C.M.K."/>
            <person name="Emerson J.B."/>
            <person name="Anantharaman K."/>
            <person name="Thomas B.C."/>
            <person name="Malmstrom R."/>
            <person name="Stieglmeier M."/>
            <person name="Klingl A."/>
            <person name="Woyke T."/>
            <person name="Ryan C.M."/>
            <person name="Banfield J.F."/>
        </authorList>
    </citation>
    <scope>NUCLEOTIDE SEQUENCE [LARGE SCALE GENOMIC DNA]</scope>
</reference>
<feature type="compositionally biased region" description="Polar residues" evidence="1">
    <location>
        <begin position="75"/>
        <end position="84"/>
    </location>
</feature>
<name>A0A2H0WRB8_9BACT</name>
<evidence type="ECO:0000256" key="1">
    <source>
        <dbReference type="SAM" id="MobiDB-lite"/>
    </source>
</evidence>
<proteinExistence type="predicted"/>
<gene>
    <name evidence="2" type="ORF">COT63_01230</name>
</gene>